<name>A0A8J7F131_9CYAN</name>
<gene>
    <name evidence="1" type="ORF">IQ247_07985</name>
</gene>
<dbReference type="EMBL" id="JADEWL010000017">
    <property type="protein sequence ID" value="MBE9212655.1"/>
    <property type="molecule type" value="Genomic_DNA"/>
</dbReference>
<organism evidence="1 2">
    <name type="scientific">Plectonema cf. radiosum LEGE 06105</name>
    <dbReference type="NCBI Taxonomy" id="945769"/>
    <lineage>
        <taxon>Bacteria</taxon>
        <taxon>Bacillati</taxon>
        <taxon>Cyanobacteriota</taxon>
        <taxon>Cyanophyceae</taxon>
        <taxon>Oscillatoriophycideae</taxon>
        <taxon>Oscillatoriales</taxon>
        <taxon>Microcoleaceae</taxon>
        <taxon>Plectonema</taxon>
    </lineage>
</organism>
<reference evidence="1" key="1">
    <citation type="submission" date="2020-10" db="EMBL/GenBank/DDBJ databases">
        <authorList>
            <person name="Castelo-Branco R."/>
            <person name="Eusebio N."/>
            <person name="Adriana R."/>
            <person name="Vieira A."/>
            <person name="Brugerolle De Fraissinette N."/>
            <person name="Rezende De Castro R."/>
            <person name="Schneider M.P."/>
            <person name="Vasconcelos V."/>
            <person name="Leao P.N."/>
        </authorList>
    </citation>
    <scope>NUCLEOTIDE SEQUENCE</scope>
    <source>
        <strain evidence="1">LEGE 06105</strain>
    </source>
</reference>
<comment type="caution">
    <text evidence="1">The sequence shown here is derived from an EMBL/GenBank/DDBJ whole genome shotgun (WGS) entry which is preliminary data.</text>
</comment>
<evidence type="ECO:0000313" key="1">
    <source>
        <dbReference type="EMBL" id="MBE9212655.1"/>
    </source>
</evidence>
<sequence length="70" mass="7724">MNCYHIALLWNLQFTIADSSCWEVVAVSDNRKTIVASWISGKTTVGVLNLSGKRVGNIAVKDIVELLVDF</sequence>
<keyword evidence="2" id="KW-1185">Reference proteome</keyword>
<proteinExistence type="predicted"/>
<protein>
    <submittedName>
        <fullName evidence="1">Uncharacterized protein</fullName>
    </submittedName>
</protein>
<accession>A0A8J7F131</accession>
<dbReference type="Proteomes" id="UP000620559">
    <property type="component" value="Unassembled WGS sequence"/>
</dbReference>
<dbReference type="AlphaFoldDB" id="A0A8J7F131"/>
<evidence type="ECO:0000313" key="2">
    <source>
        <dbReference type="Proteomes" id="UP000620559"/>
    </source>
</evidence>
<dbReference type="RefSeq" id="WP_193918796.1">
    <property type="nucleotide sequence ID" value="NZ_JADEWL010000017.1"/>
</dbReference>